<comment type="caution">
    <text evidence="1">The sequence shown here is derived from an EMBL/GenBank/DDBJ whole genome shotgun (WGS) entry which is preliminary data.</text>
</comment>
<organism evidence="1 2">
    <name type="scientific">Candidatus Nealsonbacteria bacterium CG15_BIG_FIL_POST_REV_8_21_14_020_37_12</name>
    <dbReference type="NCBI Taxonomy" id="1974716"/>
    <lineage>
        <taxon>Bacteria</taxon>
        <taxon>Candidatus Nealsoniibacteriota</taxon>
    </lineage>
</organism>
<gene>
    <name evidence="1" type="ORF">COW25_02435</name>
</gene>
<name>A0A2M7H0T4_9BACT</name>
<reference evidence="2" key="1">
    <citation type="submission" date="2017-09" db="EMBL/GenBank/DDBJ databases">
        <title>Depth-based differentiation of microbial function through sediment-hosted aquifers and enrichment of novel symbionts in the deep terrestrial subsurface.</title>
        <authorList>
            <person name="Probst A.J."/>
            <person name="Ladd B."/>
            <person name="Jarett J.K."/>
            <person name="Geller-Mcgrath D.E."/>
            <person name="Sieber C.M.K."/>
            <person name="Emerson J.B."/>
            <person name="Anantharaman K."/>
            <person name="Thomas B.C."/>
            <person name="Malmstrom R."/>
            <person name="Stieglmeier M."/>
            <person name="Klingl A."/>
            <person name="Woyke T."/>
            <person name="Ryan C.M."/>
            <person name="Banfield J.F."/>
        </authorList>
    </citation>
    <scope>NUCLEOTIDE SEQUENCE [LARGE SCALE GENOMIC DNA]</scope>
</reference>
<dbReference type="EMBL" id="PFGB01000077">
    <property type="protein sequence ID" value="PIW34721.1"/>
    <property type="molecule type" value="Genomic_DNA"/>
</dbReference>
<accession>A0A2M7H0T4</accession>
<dbReference type="AlphaFoldDB" id="A0A2M7H0T4"/>
<evidence type="ECO:0000313" key="2">
    <source>
        <dbReference type="Proteomes" id="UP000230215"/>
    </source>
</evidence>
<protein>
    <submittedName>
        <fullName evidence="1">Uncharacterized protein</fullName>
    </submittedName>
</protein>
<sequence>MDINRKKFDELLKKIEDAKKSGSLDLSTEEDLSIAIMNLISLEEHFYFTGEKTGKEDYFNLLNETREMRKNLLAKMIDKKEGELWCVSKHLLATSMRLIEVGTKLQSDSKKAEAKKFFDYAFKLYSLFWALRLKIISVPDVKNMAAQGNKPWTLEDVVNKLVDCCDE</sequence>
<evidence type="ECO:0000313" key="1">
    <source>
        <dbReference type="EMBL" id="PIW34721.1"/>
    </source>
</evidence>
<dbReference type="Proteomes" id="UP000230215">
    <property type="component" value="Unassembled WGS sequence"/>
</dbReference>
<proteinExistence type="predicted"/>